<dbReference type="Proteomes" id="UP000288388">
    <property type="component" value="Unassembled WGS sequence"/>
</dbReference>
<keyword evidence="2" id="KW-0812">Transmembrane</keyword>
<evidence type="ECO:0000313" key="5">
    <source>
        <dbReference type="EMBL" id="RVU92566.1"/>
    </source>
</evidence>
<dbReference type="Proteomes" id="UP001260773">
    <property type="component" value="Unassembled WGS sequence"/>
</dbReference>
<dbReference type="SUPFAM" id="SSF111038">
    <property type="entry name" value="YjbQ-like"/>
    <property type="match status" value="1"/>
</dbReference>
<dbReference type="EMBL" id="JARPWH010000198">
    <property type="protein sequence ID" value="MDT2405167.1"/>
    <property type="molecule type" value="Genomic_DNA"/>
</dbReference>
<comment type="similarity">
    <text evidence="1">Belongs to the UPF0047 family.</text>
</comment>
<comment type="caution">
    <text evidence="5">The sequence shown here is derived from an EMBL/GenBank/DDBJ whole genome shotgun (WGS) entry which is preliminary data.</text>
</comment>
<dbReference type="PANTHER" id="PTHR30615">
    <property type="entry name" value="UNCHARACTERIZED PROTEIN YJBQ-RELATED"/>
    <property type="match status" value="1"/>
</dbReference>
<keyword evidence="2" id="KW-0472">Membrane</keyword>
<name>A0A2N8PTT9_ENTAV</name>
<evidence type="ECO:0000313" key="4">
    <source>
        <dbReference type="EMBL" id="MDT2517046.1"/>
    </source>
</evidence>
<dbReference type="EMBL" id="JARPWY010000147">
    <property type="protein sequence ID" value="MDT2517046.1"/>
    <property type="molecule type" value="Genomic_DNA"/>
</dbReference>
<dbReference type="RefSeq" id="WP_048721155.1">
    <property type="nucleotide sequence ID" value="NZ_JADPDV010000317.1"/>
</dbReference>
<dbReference type="PANTHER" id="PTHR30615:SF8">
    <property type="entry name" value="UPF0047 PROTEIN C4A8.02C"/>
    <property type="match status" value="1"/>
</dbReference>
<proteinExistence type="inferred from homology"/>
<evidence type="ECO:0000256" key="1">
    <source>
        <dbReference type="ARBA" id="ARBA00005534"/>
    </source>
</evidence>
<dbReference type="Gene3D" id="2.60.120.460">
    <property type="entry name" value="YjbQ-like"/>
    <property type="match status" value="1"/>
</dbReference>
<evidence type="ECO:0000313" key="7">
    <source>
        <dbReference type="Proteomes" id="UP001264335"/>
    </source>
</evidence>
<sequence>MKVLTKELILESNGRRVTYHNITEQVKAFVEETGVKNGLCLVQSQHTTCSVIFEEFMHDLDFNGDDYLQIDMNAFLDRLIPRELSENTNYRYPGPAHTDFLFSLSHSDHPSDPAVLLNGDAHIRASMFGASETFALNDGLLAIGVVGSIYFIDFDQNRIRKRVCRIQVLGE</sequence>
<reference evidence="5 6" key="1">
    <citation type="submission" date="2018-12" db="EMBL/GenBank/DDBJ databases">
        <title>A novel vanA-carrying plasmid in a clinical isolate of Enterococcus avium.</title>
        <authorList>
            <person name="Bernasconi O.J."/>
            <person name="Luzzaro F."/>
            <person name="Endimiani A."/>
        </authorList>
    </citation>
    <scope>NUCLEOTIDE SEQUENCE [LARGE SCALE GENOMIC DNA]</scope>
    <source>
        <strain evidence="5 6">LC0559/18</strain>
    </source>
</reference>
<dbReference type="InterPro" id="IPR001602">
    <property type="entry name" value="UPF0047_YjbQ-like"/>
</dbReference>
<evidence type="ECO:0000313" key="3">
    <source>
        <dbReference type="EMBL" id="MDT2405167.1"/>
    </source>
</evidence>
<feature type="transmembrane region" description="Helical" evidence="2">
    <location>
        <begin position="134"/>
        <end position="152"/>
    </location>
</feature>
<dbReference type="EMBL" id="RYZS01000002">
    <property type="protein sequence ID" value="RVU92566.1"/>
    <property type="molecule type" value="Genomic_DNA"/>
</dbReference>
<gene>
    <name evidence="5" type="ORF">EK398_18820</name>
    <name evidence="3" type="ORF">P7D43_22660</name>
    <name evidence="4" type="ORF">P7D79_22760</name>
</gene>
<accession>A0A2N8PTT9</accession>
<reference evidence="3 7" key="2">
    <citation type="submission" date="2023-03" db="EMBL/GenBank/DDBJ databases">
        <authorList>
            <person name="Shen W."/>
            <person name="Cai J."/>
        </authorList>
    </citation>
    <scope>NUCLEOTIDE SEQUENCE [LARGE SCALE GENOMIC DNA]</scope>
    <source>
        <strain evidence="3">P33-2</strain>
        <strain evidence="4 7">Y2</strain>
    </source>
</reference>
<dbReference type="Pfam" id="PF01894">
    <property type="entry name" value="YjbQ"/>
    <property type="match status" value="1"/>
</dbReference>
<dbReference type="InterPro" id="IPR035917">
    <property type="entry name" value="YjbQ-like_sf"/>
</dbReference>
<protein>
    <submittedName>
        <fullName evidence="5">YjbQ family protein</fullName>
    </submittedName>
</protein>
<dbReference type="Proteomes" id="UP001264335">
    <property type="component" value="Unassembled WGS sequence"/>
</dbReference>
<evidence type="ECO:0000256" key="2">
    <source>
        <dbReference type="SAM" id="Phobius"/>
    </source>
</evidence>
<dbReference type="AlphaFoldDB" id="A0A2N8PTT9"/>
<evidence type="ECO:0000313" key="6">
    <source>
        <dbReference type="Proteomes" id="UP000288388"/>
    </source>
</evidence>
<organism evidence="5 6">
    <name type="scientific">Enterococcus avium</name>
    <name type="common">Streptococcus avium</name>
    <dbReference type="NCBI Taxonomy" id="33945"/>
    <lineage>
        <taxon>Bacteria</taxon>
        <taxon>Bacillati</taxon>
        <taxon>Bacillota</taxon>
        <taxon>Bacilli</taxon>
        <taxon>Lactobacillales</taxon>
        <taxon>Enterococcaceae</taxon>
        <taxon>Enterococcus</taxon>
    </lineage>
</organism>
<keyword evidence="2" id="KW-1133">Transmembrane helix</keyword>